<dbReference type="InterPro" id="IPR010994">
    <property type="entry name" value="RuvA_2-like"/>
</dbReference>
<dbReference type="GO" id="GO:0006281">
    <property type="term" value="P:DNA repair"/>
    <property type="evidence" value="ECO:0007669"/>
    <property type="project" value="UniProtKB-KW"/>
</dbReference>
<feature type="binding site" evidence="15">
    <location>
        <position position="162"/>
    </location>
    <ligand>
        <name>NAD(+)</name>
        <dbReference type="ChEBI" id="CHEBI:57540"/>
    </ligand>
</feature>
<keyword evidence="18" id="KW-1185">Reference proteome</keyword>
<evidence type="ECO:0000256" key="9">
    <source>
        <dbReference type="ARBA" id="ARBA00022842"/>
    </source>
</evidence>
<evidence type="ECO:0000256" key="10">
    <source>
        <dbReference type="ARBA" id="ARBA00023027"/>
    </source>
</evidence>
<feature type="binding site" evidence="15">
    <location>
        <begin position="53"/>
        <end position="57"/>
    </location>
    <ligand>
        <name>NAD(+)</name>
        <dbReference type="ChEBI" id="CHEBI:57540"/>
    </ligand>
</feature>
<keyword evidence="6 15" id="KW-0479">Metal-binding</keyword>
<dbReference type="PIRSF" id="PIRSF001604">
    <property type="entry name" value="LigA"/>
    <property type="match status" value="1"/>
</dbReference>
<dbReference type="PROSITE" id="PS50172">
    <property type="entry name" value="BRCT"/>
    <property type="match status" value="1"/>
</dbReference>
<evidence type="ECO:0000256" key="3">
    <source>
        <dbReference type="ARBA" id="ARBA00013308"/>
    </source>
</evidence>
<dbReference type="EC" id="6.5.1.2" evidence="2 15"/>
<feature type="binding site" evidence="15">
    <location>
        <position position="315"/>
    </location>
    <ligand>
        <name>NAD(+)</name>
        <dbReference type="ChEBI" id="CHEBI:57540"/>
    </ligand>
</feature>
<evidence type="ECO:0000256" key="1">
    <source>
        <dbReference type="ARBA" id="ARBA00004067"/>
    </source>
</evidence>
<dbReference type="GO" id="GO:0003911">
    <property type="term" value="F:DNA ligase (NAD+) activity"/>
    <property type="evidence" value="ECO:0007669"/>
    <property type="project" value="UniProtKB-UniRule"/>
</dbReference>
<dbReference type="Gene3D" id="1.10.287.610">
    <property type="entry name" value="Helix hairpin bin"/>
    <property type="match status" value="1"/>
</dbReference>
<evidence type="ECO:0000313" key="18">
    <source>
        <dbReference type="Proteomes" id="UP000334019"/>
    </source>
</evidence>
<name>A0A5Q2RCQ0_9ACTN</name>
<dbReference type="Proteomes" id="UP000334019">
    <property type="component" value="Chromosome"/>
</dbReference>
<dbReference type="FunFam" id="1.10.150.20:FF:000007">
    <property type="entry name" value="DNA ligase"/>
    <property type="match status" value="1"/>
</dbReference>
<dbReference type="GO" id="GO:0046872">
    <property type="term" value="F:metal ion binding"/>
    <property type="evidence" value="ECO:0007669"/>
    <property type="project" value="UniProtKB-KW"/>
</dbReference>
<dbReference type="Gene3D" id="3.30.470.30">
    <property type="entry name" value="DNA ligase/mRNA capping enzyme"/>
    <property type="match status" value="1"/>
</dbReference>
<dbReference type="Pfam" id="PF00533">
    <property type="entry name" value="BRCT"/>
    <property type="match status" value="1"/>
</dbReference>
<evidence type="ECO:0000256" key="14">
    <source>
        <dbReference type="ARBA" id="ARBA00060881"/>
    </source>
</evidence>
<dbReference type="SMART" id="SM00292">
    <property type="entry name" value="BRCT"/>
    <property type="match status" value="1"/>
</dbReference>
<dbReference type="FunFam" id="2.40.50.140:FF:000012">
    <property type="entry name" value="DNA ligase"/>
    <property type="match status" value="1"/>
</dbReference>
<dbReference type="Gene3D" id="3.40.50.10190">
    <property type="entry name" value="BRCT domain"/>
    <property type="match status" value="1"/>
</dbReference>
<dbReference type="Pfam" id="PF12826">
    <property type="entry name" value="HHH_2"/>
    <property type="match status" value="1"/>
</dbReference>
<evidence type="ECO:0000256" key="6">
    <source>
        <dbReference type="ARBA" id="ARBA00022723"/>
    </source>
</evidence>
<keyword evidence="10 15" id="KW-0520">NAD</keyword>
<dbReference type="InterPro" id="IPR013840">
    <property type="entry name" value="DNAligase_N"/>
</dbReference>
<dbReference type="InterPro" id="IPR001357">
    <property type="entry name" value="BRCT_dom"/>
</dbReference>
<dbReference type="SUPFAM" id="SSF56091">
    <property type="entry name" value="DNA ligase/mRNA capping enzyme, catalytic domain"/>
    <property type="match status" value="1"/>
</dbReference>
<feature type="domain" description="BRCT" evidence="16">
    <location>
        <begin position="614"/>
        <end position="700"/>
    </location>
</feature>
<evidence type="ECO:0000256" key="11">
    <source>
        <dbReference type="ARBA" id="ARBA00023204"/>
    </source>
</evidence>
<dbReference type="Gene3D" id="1.10.150.20">
    <property type="entry name" value="5' to 3' exonuclease, C-terminal subdomain"/>
    <property type="match status" value="2"/>
</dbReference>
<evidence type="ECO:0000256" key="7">
    <source>
        <dbReference type="ARBA" id="ARBA00022763"/>
    </source>
</evidence>
<dbReference type="PANTHER" id="PTHR23389">
    <property type="entry name" value="CHROMOSOME TRANSMISSION FIDELITY FACTOR 18"/>
    <property type="match status" value="1"/>
</dbReference>
<dbReference type="SMART" id="SM00532">
    <property type="entry name" value="LIGANc"/>
    <property type="match status" value="1"/>
</dbReference>
<comment type="similarity">
    <text evidence="14 15">Belongs to the NAD-dependent DNA ligase family. LigA subfamily.</text>
</comment>
<proteinExistence type="inferred from homology"/>
<dbReference type="CDD" id="cd00114">
    <property type="entry name" value="LIGANc"/>
    <property type="match status" value="1"/>
</dbReference>
<feature type="binding site" evidence="15">
    <location>
        <position position="451"/>
    </location>
    <ligand>
        <name>Zn(2+)</name>
        <dbReference type="ChEBI" id="CHEBI:29105"/>
    </ligand>
</feature>
<evidence type="ECO:0000256" key="8">
    <source>
        <dbReference type="ARBA" id="ARBA00022833"/>
    </source>
</evidence>
<dbReference type="GO" id="GO:0003677">
    <property type="term" value="F:DNA binding"/>
    <property type="evidence" value="ECO:0007669"/>
    <property type="project" value="InterPro"/>
</dbReference>
<dbReference type="GO" id="GO:0005829">
    <property type="term" value="C:cytosol"/>
    <property type="evidence" value="ECO:0007669"/>
    <property type="project" value="TreeGrafter"/>
</dbReference>
<dbReference type="Pfam" id="PF01653">
    <property type="entry name" value="DNA_ligase_aden"/>
    <property type="match status" value="1"/>
</dbReference>
<dbReference type="SMART" id="SM00278">
    <property type="entry name" value="HhH1"/>
    <property type="match status" value="2"/>
</dbReference>
<comment type="function">
    <text evidence="1 15">DNA ligase that catalyzes the formation of phosphodiester linkages between 5'-phosphoryl and 3'-hydroxyl groups in double-stranded DNA using NAD as a coenzyme and as the energy source for the reaction. It is essential for DNA replication and repair of damaged DNA.</text>
</comment>
<dbReference type="PROSITE" id="PS01055">
    <property type="entry name" value="DNA_LIGASE_N1"/>
    <property type="match status" value="1"/>
</dbReference>
<evidence type="ECO:0000313" key="17">
    <source>
        <dbReference type="EMBL" id="QGG94628.1"/>
    </source>
</evidence>
<dbReference type="NCBIfam" id="TIGR00575">
    <property type="entry name" value="dnlj"/>
    <property type="match status" value="1"/>
</dbReference>
<dbReference type="AlphaFoldDB" id="A0A5Q2RCQ0"/>
<feature type="binding site" evidence="15">
    <location>
        <position position="456"/>
    </location>
    <ligand>
        <name>Zn(2+)</name>
        <dbReference type="ChEBI" id="CHEBI:29105"/>
    </ligand>
</feature>
<evidence type="ECO:0000256" key="12">
    <source>
        <dbReference type="ARBA" id="ARBA00023211"/>
    </source>
</evidence>
<dbReference type="InterPro" id="IPR036420">
    <property type="entry name" value="BRCT_dom_sf"/>
</dbReference>
<feature type="binding site" evidence="15">
    <location>
        <position position="139"/>
    </location>
    <ligand>
        <name>NAD(+)</name>
        <dbReference type="ChEBI" id="CHEBI:57540"/>
    </ligand>
</feature>
<dbReference type="FunFam" id="1.10.150.20:FF:000006">
    <property type="entry name" value="DNA ligase"/>
    <property type="match status" value="1"/>
</dbReference>
<dbReference type="FunFam" id="3.30.470.30:FF:000001">
    <property type="entry name" value="DNA ligase"/>
    <property type="match status" value="1"/>
</dbReference>
<feature type="binding site" evidence="15">
    <location>
        <begin position="102"/>
        <end position="103"/>
    </location>
    <ligand>
        <name>NAD(+)</name>
        <dbReference type="ChEBI" id="CHEBI:57540"/>
    </ligand>
</feature>
<feature type="binding site" evidence="15">
    <location>
        <position position="436"/>
    </location>
    <ligand>
        <name>Zn(2+)</name>
        <dbReference type="ChEBI" id="CHEBI:29105"/>
    </ligand>
</feature>
<keyword evidence="9 15" id="KW-0460">Magnesium</keyword>
<keyword evidence="8 15" id="KW-0862">Zinc</keyword>
<evidence type="ECO:0000259" key="16">
    <source>
        <dbReference type="PROSITE" id="PS50172"/>
    </source>
</evidence>
<dbReference type="InterPro" id="IPR018239">
    <property type="entry name" value="DNA_ligase_AS"/>
</dbReference>
<dbReference type="InterPro" id="IPR003583">
    <property type="entry name" value="Hlx-hairpin-Hlx_DNA-bd_motif"/>
</dbReference>
<dbReference type="HAMAP" id="MF_01588">
    <property type="entry name" value="DNA_ligase_A"/>
    <property type="match status" value="1"/>
</dbReference>
<evidence type="ECO:0000256" key="13">
    <source>
        <dbReference type="ARBA" id="ARBA00034005"/>
    </source>
</evidence>
<evidence type="ECO:0000256" key="4">
    <source>
        <dbReference type="ARBA" id="ARBA00022598"/>
    </source>
</evidence>
<feature type="binding site" evidence="15">
    <location>
        <position position="339"/>
    </location>
    <ligand>
        <name>NAD(+)</name>
        <dbReference type="ChEBI" id="CHEBI:57540"/>
    </ligand>
</feature>
<keyword evidence="4 15" id="KW-0436">Ligase</keyword>
<dbReference type="Gene3D" id="6.20.10.30">
    <property type="match status" value="1"/>
</dbReference>
<dbReference type="InterPro" id="IPR041663">
    <property type="entry name" value="DisA/LigA_HHH"/>
</dbReference>
<dbReference type="InterPro" id="IPR012340">
    <property type="entry name" value="NA-bd_OB-fold"/>
</dbReference>
<dbReference type="SUPFAM" id="SSF50249">
    <property type="entry name" value="Nucleic acid-binding proteins"/>
    <property type="match status" value="1"/>
</dbReference>
<dbReference type="InterPro" id="IPR001679">
    <property type="entry name" value="DNA_ligase"/>
</dbReference>
<protein>
    <recommendedName>
        <fullName evidence="3 15">DNA ligase</fullName>
        <ecNumber evidence="2 15">6.5.1.2</ecNumber>
    </recommendedName>
    <alternativeName>
        <fullName evidence="15">Polydeoxyribonucleotide synthase [NAD(+)]</fullName>
    </alternativeName>
</protein>
<dbReference type="NCBIfam" id="NF005932">
    <property type="entry name" value="PRK07956.1"/>
    <property type="match status" value="1"/>
</dbReference>
<keyword evidence="5 15" id="KW-0235">DNA replication</keyword>
<dbReference type="SUPFAM" id="SSF52113">
    <property type="entry name" value="BRCT domain"/>
    <property type="match status" value="1"/>
</dbReference>
<dbReference type="Pfam" id="PF03119">
    <property type="entry name" value="DNA_ligase_ZBD"/>
    <property type="match status" value="1"/>
</dbReference>
<evidence type="ECO:0000256" key="15">
    <source>
        <dbReference type="HAMAP-Rule" id="MF_01588"/>
    </source>
</evidence>
<dbReference type="InterPro" id="IPR004150">
    <property type="entry name" value="NAD_DNA_ligase_OB"/>
</dbReference>
<dbReference type="InterPro" id="IPR013839">
    <property type="entry name" value="DNAligase_adenylation"/>
</dbReference>
<accession>A0A5Q2RCQ0</accession>
<dbReference type="Gene3D" id="2.40.50.140">
    <property type="entry name" value="Nucleic acid-binding proteins"/>
    <property type="match status" value="1"/>
</dbReference>
<dbReference type="SUPFAM" id="SSF47781">
    <property type="entry name" value="RuvA domain 2-like"/>
    <property type="match status" value="1"/>
</dbReference>
<gene>
    <name evidence="15 17" type="primary">ligA</name>
    <name evidence="17" type="ORF">GH723_05620</name>
</gene>
<keyword evidence="12 15" id="KW-0464">Manganese</keyword>
<evidence type="ECO:0000256" key="5">
    <source>
        <dbReference type="ARBA" id="ARBA00022705"/>
    </source>
</evidence>
<dbReference type="GO" id="GO:0006260">
    <property type="term" value="P:DNA replication"/>
    <property type="evidence" value="ECO:0007669"/>
    <property type="project" value="UniProtKB-KW"/>
</dbReference>
<reference evidence="17 18" key="1">
    <citation type="submission" date="2019-11" db="EMBL/GenBank/DDBJ databases">
        <authorList>
            <person name="He Y."/>
        </authorList>
    </citation>
    <scope>NUCLEOTIDE SEQUENCE [LARGE SCALE GENOMIC DNA]</scope>
    <source>
        <strain evidence="17 18">SCSIO 58843</strain>
    </source>
</reference>
<evidence type="ECO:0000256" key="2">
    <source>
        <dbReference type="ARBA" id="ARBA00012722"/>
    </source>
</evidence>
<comment type="cofactor">
    <cofactor evidence="15">
        <name>Mg(2+)</name>
        <dbReference type="ChEBI" id="CHEBI:18420"/>
    </cofactor>
    <cofactor evidence="15">
        <name>Mn(2+)</name>
        <dbReference type="ChEBI" id="CHEBI:29035"/>
    </cofactor>
</comment>
<dbReference type="KEGG" id="atq:GH723_05620"/>
<keyword evidence="11 15" id="KW-0234">DNA repair</keyword>
<organism evidence="17 18">
    <name type="scientific">Actinomarinicola tropica</name>
    <dbReference type="NCBI Taxonomy" id="2789776"/>
    <lineage>
        <taxon>Bacteria</taxon>
        <taxon>Bacillati</taxon>
        <taxon>Actinomycetota</taxon>
        <taxon>Acidimicrobiia</taxon>
        <taxon>Acidimicrobiales</taxon>
        <taxon>Iamiaceae</taxon>
        <taxon>Actinomarinicola</taxon>
    </lineage>
</organism>
<dbReference type="InterPro" id="IPR004149">
    <property type="entry name" value="Znf_DNAligase_C4"/>
</dbReference>
<feature type="binding site" evidence="15">
    <location>
        <position position="433"/>
    </location>
    <ligand>
        <name>Zn(2+)</name>
        <dbReference type="ChEBI" id="CHEBI:29105"/>
    </ligand>
</feature>
<feature type="binding site" evidence="15">
    <location>
        <position position="198"/>
    </location>
    <ligand>
        <name>NAD(+)</name>
        <dbReference type="ChEBI" id="CHEBI:57540"/>
    </ligand>
</feature>
<dbReference type="EMBL" id="CP045851">
    <property type="protein sequence ID" value="QGG94628.1"/>
    <property type="molecule type" value="Genomic_DNA"/>
</dbReference>
<feature type="active site" description="N6-AMP-lysine intermediate" evidence="15">
    <location>
        <position position="141"/>
    </location>
</feature>
<keyword evidence="7 15" id="KW-0227">DNA damage</keyword>
<sequence>MSPDQNPEVPPDAGSVVPDDVPAEVVAEVEALREQIRHHNRLYHELDAPEIPDADYDALVRALNELEALHPSLVTPDSPTQTVGGPRSATFAPVVHRVPMMSLDNAMDVEELRAWGQRLERRLVDEEGADHPPVAFVCELKIDGVAVSITYEDGRLVQAATRGDGRVGEDITENVRTLADVPERLGGSPPARLEVRGEVYMPVATFDELNDRQDAAGLRRYANPRNTAAGSLRQKDPSITASRGLRLWCYQLGEAEGGPSFDRHAETLEYLAELGLPVNPEIRTLTGQEEVEAFCRRWEEHRHDLDYEIDGVVVKVDDLARRAALGFTSKAPRWAIAFKFPPEERTTLLRDIEVSIGRTGKATPFAVLEPVFVGGSTVGLATLHNQIQVAAKDVRPGDTVVVRKAGDVIPEVVGPVLSERPEGLAEWTFPDTCPRCGGPLVRLEGEGHHFCTNIDCPAQRTGSIEHFASRGAMDIEGLGEQRVHLFVEMGLLSDVGDIYSLDFDRLLGREGFGETSVRNLRDAIEASKERPLANLLVGLNIRHLGPTGARALAQAFGHLDALMAASEEDIAAVDGIGPTIAQSVHAHFASDRNRAVVEKLRAAGLNLEGPATPDVPQTLAGMSVVVTGTLDGYSREEAEEAITSRGGKSPGSVSSRTTAVVVGEGPGASKLSKAVDLGVPILDGEGFERLLSTGEVRPVEAPPT</sequence>
<dbReference type="RefSeq" id="WP_153758734.1">
    <property type="nucleotide sequence ID" value="NZ_CP045851.1"/>
</dbReference>
<dbReference type="Pfam" id="PF03120">
    <property type="entry name" value="OB_DNA_ligase"/>
    <property type="match status" value="1"/>
</dbReference>
<dbReference type="PANTHER" id="PTHR23389:SF9">
    <property type="entry name" value="DNA LIGASE"/>
    <property type="match status" value="1"/>
</dbReference>
<comment type="catalytic activity">
    <reaction evidence="13 15">
        <text>NAD(+) + (deoxyribonucleotide)n-3'-hydroxyl + 5'-phospho-(deoxyribonucleotide)m = (deoxyribonucleotide)n+m + AMP + beta-nicotinamide D-nucleotide.</text>
        <dbReference type="EC" id="6.5.1.2"/>
    </reaction>
</comment>